<dbReference type="GO" id="GO:0044550">
    <property type="term" value="P:secondary metabolite biosynthetic process"/>
    <property type="evidence" value="ECO:0007669"/>
    <property type="project" value="UniProtKB-ARBA"/>
</dbReference>
<dbReference type="AlphaFoldDB" id="A0AAD4M807"/>
<comment type="caution">
    <text evidence="6">The sequence shown here is derived from an EMBL/GenBank/DDBJ whole genome shotgun (WGS) entry which is preliminary data.</text>
</comment>
<feature type="region of interest" description="Disordered" evidence="5">
    <location>
        <begin position="434"/>
        <end position="468"/>
    </location>
</feature>
<name>A0AAD4M807_9AGAM</name>
<keyword evidence="7" id="KW-1185">Reference proteome</keyword>
<feature type="compositionally biased region" description="Basic and acidic residues" evidence="5">
    <location>
        <begin position="450"/>
        <end position="460"/>
    </location>
</feature>
<dbReference type="GO" id="GO:0004497">
    <property type="term" value="F:monooxygenase activity"/>
    <property type="evidence" value="ECO:0007669"/>
    <property type="project" value="UniProtKB-KW"/>
</dbReference>
<evidence type="ECO:0008006" key="8">
    <source>
        <dbReference type="Google" id="ProtNLM"/>
    </source>
</evidence>
<dbReference type="Gene3D" id="3.50.50.60">
    <property type="entry name" value="FAD/NAD(P)-binding domain"/>
    <property type="match status" value="2"/>
</dbReference>
<feature type="region of interest" description="Disordered" evidence="5">
    <location>
        <begin position="202"/>
        <end position="226"/>
    </location>
</feature>
<evidence type="ECO:0000256" key="5">
    <source>
        <dbReference type="SAM" id="MobiDB-lite"/>
    </source>
</evidence>
<evidence type="ECO:0000256" key="3">
    <source>
        <dbReference type="ARBA" id="ARBA00023033"/>
    </source>
</evidence>
<dbReference type="InterPro" id="IPR006905">
    <property type="entry name" value="Flavin_halogenase"/>
</dbReference>
<dbReference type="PANTHER" id="PTHR43747:SF5">
    <property type="entry name" value="FAD-BINDING DOMAIN-CONTAINING PROTEIN"/>
    <property type="match status" value="1"/>
</dbReference>
<proteinExistence type="inferred from homology"/>
<evidence type="ECO:0000256" key="2">
    <source>
        <dbReference type="ARBA" id="ARBA00023002"/>
    </source>
</evidence>
<dbReference type="PANTHER" id="PTHR43747">
    <property type="entry name" value="FAD-BINDING PROTEIN"/>
    <property type="match status" value="1"/>
</dbReference>
<evidence type="ECO:0000256" key="4">
    <source>
        <dbReference type="ARBA" id="ARBA00049364"/>
    </source>
</evidence>
<dbReference type="GO" id="GO:0140907">
    <property type="term" value="F:flavin-dependent halogenase activity"/>
    <property type="evidence" value="ECO:0007669"/>
    <property type="project" value="UniProtKB-ARBA"/>
</dbReference>
<comment type="similarity">
    <text evidence="1">Belongs to the flavin-dependent halogenase family.</text>
</comment>
<sequence length="636" mass="69150">MKFNQFKKVSYTDFMALGHDNNAWNVFDKILLDHAETTGVRVFQSTKVTSLSFSGERPISAQWTHGPSSQSGTISFDYLVDASGRAGLMSNRYLKNRRFNSSLKNIAMWAYWENTDVYARGAAAEGAPYFEALTDESGWAWFIPLRESLTSVGIVRDQNAFNQSARSHGPRGSQSFMPSPTTPLMGIWDASPTSSSADSYSLSSANVPSCGTPPSSPSSPTHPFSPGGSWCTLPGAEQRYLKALDLTPGVKRLLGPDGVLLRGELESDTVRTASDYSYSASCYAGENFRIIGDAAAFIDPFFSSGVHLAMTGGLSAAASIAASIRGDCPESEAAEWHSQRVGVSYTRFLIVVLSAYKQMHAQSKNVLCDVGDDNFDKAFSFLRPVIQGNADLGPRLSEVEVQNALDFCANLFTPVSLEAENALRKHFERNGPDAVVIPASSPEGTVVKDTSTERTQDVKPIHGSGRKRSGTIDAVRRWLVKVSNISEECEELGPGTRCPPSTPAAPERSSLLSRRRGTVSSIISPLQATGQTQINDLQKRPTTAVMDVNAPLLPPIEIQNIARHASLLPPLEINSTFAAAEAEAEMQRVLEKINARRVIHREHSGLHSLEEEALGAGYRVRLQRGKLGLVRVEAMY</sequence>
<evidence type="ECO:0000313" key="7">
    <source>
        <dbReference type="Proteomes" id="UP001203297"/>
    </source>
</evidence>
<dbReference type="Pfam" id="PF04820">
    <property type="entry name" value="Trp_halogenase"/>
    <property type="match status" value="1"/>
</dbReference>
<evidence type="ECO:0000256" key="1">
    <source>
        <dbReference type="ARBA" id="ARBA00005706"/>
    </source>
</evidence>
<reference evidence="6" key="1">
    <citation type="journal article" date="2022" name="New Phytol.">
        <title>Evolutionary transition to the ectomycorrhizal habit in the genomes of a hyperdiverse lineage of mushroom-forming fungi.</title>
        <authorList>
            <person name="Looney B."/>
            <person name="Miyauchi S."/>
            <person name="Morin E."/>
            <person name="Drula E."/>
            <person name="Courty P.E."/>
            <person name="Kohler A."/>
            <person name="Kuo A."/>
            <person name="LaButti K."/>
            <person name="Pangilinan J."/>
            <person name="Lipzen A."/>
            <person name="Riley R."/>
            <person name="Andreopoulos W."/>
            <person name="He G."/>
            <person name="Johnson J."/>
            <person name="Nolan M."/>
            <person name="Tritt A."/>
            <person name="Barry K.W."/>
            <person name="Grigoriev I.V."/>
            <person name="Nagy L.G."/>
            <person name="Hibbett D."/>
            <person name="Henrissat B."/>
            <person name="Matheny P.B."/>
            <person name="Labbe J."/>
            <person name="Martin F.M."/>
        </authorList>
    </citation>
    <scope>NUCLEOTIDE SEQUENCE</scope>
    <source>
        <strain evidence="6">BPL690</strain>
    </source>
</reference>
<gene>
    <name evidence="6" type="ORF">B0F90DRAFT_1701776</name>
</gene>
<keyword evidence="3" id="KW-0503">Monooxygenase</keyword>
<protein>
    <recommendedName>
        <fullName evidence="8">Tryptophan halogenase</fullName>
    </recommendedName>
</protein>
<keyword evidence="2" id="KW-0560">Oxidoreductase</keyword>
<feature type="region of interest" description="Disordered" evidence="5">
    <location>
        <begin position="491"/>
        <end position="516"/>
    </location>
</feature>
<dbReference type="InterPro" id="IPR050816">
    <property type="entry name" value="Flavin-dep_Halogenase_NPB"/>
</dbReference>
<comment type="catalytic activity">
    <reaction evidence="4">
        <text>melleolide F + FADH2 + chloride + O2 = 6'-chloromelleolide F + FAD + 2 H2O + H(+)</text>
        <dbReference type="Rhea" id="RHEA:67160"/>
        <dbReference type="ChEBI" id="CHEBI:15377"/>
        <dbReference type="ChEBI" id="CHEBI:15378"/>
        <dbReference type="ChEBI" id="CHEBI:15379"/>
        <dbReference type="ChEBI" id="CHEBI:17996"/>
        <dbReference type="ChEBI" id="CHEBI:57692"/>
        <dbReference type="ChEBI" id="CHEBI:58307"/>
        <dbReference type="ChEBI" id="CHEBI:167712"/>
        <dbReference type="ChEBI" id="CHEBI:167713"/>
    </reaction>
    <physiologicalReaction direction="left-to-right" evidence="4">
        <dbReference type="Rhea" id="RHEA:67161"/>
    </physiologicalReaction>
</comment>
<accession>A0AAD4M807</accession>
<evidence type="ECO:0000313" key="6">
    <source>
        <dbReference type="EMBL" id="KAI0305155.1"/>
    </source>
</evidence>
<dbReference type="EMBL" id="WTXG01000006">
    <property type="protein sequence ID" value="KAI0305155.1"/>
    <property type="molecule type" value="Genomic_DNA"/>
</dbReference>
<dbReference type="SUPFAM" id="SSF51905">
    <property type="entry name" value="FAD/NAD(P)-binding domain"/>
    <property type="match status" value="1"/>
</dbReference>
<dbReference type="Proteomes" id="UP001203297">
    <property type="component" value="Unassembled WGS sequence"/>
</dbReference>
<organism evidence="6 7">
    <name type="scientific">Multifurca ochricompacta</name>
    <dbReference type="NCBI Taxonomy" id="376703"/>
    <lineage>
        <taxon>Eukaryota</taxon>
        <taxon>Fungi</taxon>
        <taxon>Dikarya</taxon>
        <taxon>Basidiomycota</taxon>
        <taxon>Agaricomycotina</taxon>
        <taxon>Agaricomycetes</taxon>
        <taxon>Russulales</taxon>
        <taxon>Russulaceae</taxon>
        <taxon>Multifurca</taxon>
    </lineage>
</organism>
<dbReference type="InterPro" id="IPR036188">
    <property type="entry name" value="FAD/NAD-bd_sf"/>
</dbReference>